<feature type="compositionally biased region" description="Low complexity" evidence="3">
    <location>
        <begin position="66"/>
        <end position="79"/>
    </location>
</feature>
<evidence type="ECO:0000313" key="4">
    <source>
        <dbReference type="EMBL" id="CAH0366788.1"/>
    </source>
</evidence>
<dbReference type="GO" id="GO:0005813">
    <property type="term" value="C:centrosome"/>
    <property type="evidence" value="ECO:0007669"/>
    <property type="project" value="TreeGrafter"/>
</dbReference>
<evidence type="ECO:0000256" key="2">
    <source>
        <dbReference type="SAM" id="Coils"/>
    </source>
</evidence>
<keyword evidence="5" id="KW-1185">Reference proteome</keyword>
<reference evidence="4" key="1">
    <citation type="submission" date="2021-11" db="EMBL/GenBank/DDBJ databases">
        <authorList>
            <consortium name="Genoscope - CEA"/>
            <person name="William W."/>
        </authorList>
    </citation>
    <scope>NUCLEOTIDE SEQUENCE</scope>
</reference>
<feature type="region of interest" description="Disordered" evidence="3">
    <location>
        <begin position="1"/>
        <end position="91"/>
    </location>
</feature>
<feature type="coiled-coil region" evidence="2">
    <location>
        <begin position="367"/>
        <end position="394"/>
    </location>
</feature>
<evidence type="ECO:0008006" key="6">
    <source>
        <dbReference type="Google" id="ProtNLM"/>
    </source>
</evidence>
<dbReference type="InterPro" id="IPR043195">
    <property type="entry name" value="TTC12"/>
</dbReference>
<protein>
    <recommendedName>
        <fullName evidence="6">Protein unc-45 homolog B</fullName>
    </recommendedName>
</protein>
<feature type="region of interest" description="Disordered" evidence="3">
    <location>
        <begin position="222"/>
        <end position="248"/>
    </location>
</feature>
<comment type="caution">
    <text evidence="4">The sequence shown here is derived from an EMBL/GenBank/DDBJ whole genome shotgun (WGS) entry which is preliminary data.</text>
</comment>
<evidence type="ECO:0000256" key="1">
    <source>
        <dbReference type="PROSITE-ProRule" id="PRU00339"/>
    </source>
</evidence>
<feature type="compositionally biased region" description="Basic and acidic residues" evidence="3">
    <location>
        <begin position="236"/>
        <end position="248"/>
    </location>
</feature>
<gene>
    <name evidence="4" type="ORF">PECAL_1P32970</name>
</gene>
<dbReference type="InterPro" id="IPR019734">
    <property type="entry name" value="TPR_rpt"/>
</dbReference>
<dbReference type="GO" id="GO:0007288">
    <property type="term" value="P:sperm axoneme assembly"/>
    <property type="evidence" value="ECO:0007669"/>
    <property type="project" value="TreeGrafter"/>
</dbReference>
<proteinExistence type="predicted"/>
<dbReference type="Gene3D" id="1.25.40.10">
    <property type="entry name" value="Tetratricopeptide repeat domain"/>
    <property type="match status" value="1"/>
</dbReference>
<dbReference type="InterPro" id="IPR016024">
    <property type="entry name" value="ARM-type_fold"/>
</dbReference>
<feature type="compositionally biased region" description="Basic and acidic residues" evidence="3">
    <location>
        <begin position="7"/>
        <end position="18"/>
    </location>
</feature>
<dbReference type="Proteomes" id="UP000789595">
    <property type="component" value="Unassembled WGS sequence"/>
</dbReference>
<evidence type="ECO:0000256" key="3">
    <source>
        <dbReference type="SAM" id="MobiDB-lite"/>
    </source>
</evidence>
<dbReference type="SUPFAM" id="SSF48371">
    <property type="entry name" value="ARM repeat"/>
    <property type="match status" value="1"/>
</dbReference>
<dbReference type="SMART" id="SM00028">
    <property type="entry name" value="TPR"/>
    <property type="match status" value="3"/>
</dbReference>
<dbReference type="Gene3D" id="1.25.10.10">
    <property type="entry name" value="Leucine-rich Repeat Variant"/>
    <property type="match status" value="1"/>
</dbReference>
<feature type="compositionally biased region" description="Polar residues" evidence="3">
    <location>
        <begin position="46"/>
        <end position="59"/>
    </location>
</feature>
<feature type="coiled-coil region" evidence="2">
    <location>
        <begin position="106"/>
        <end position="162"/>
    </location>
</feature>
<accession>A0A8J2S7A7</accession>
<dbReference type="PROSITE" id="PS50005">
    <property type="entry name" value="TPR"/>
    <property type="match status" value="1"/>
</dbReference>
<dbReference type="PANTHER" id="PTHR46540:SF1">
    <property type="entry name" value="TETRATRICOPEPTIDE REPEAT PROTEIN 12"/>
    <property type="match status" value="1"/>
</dbReference>
<dbReference type="AlphaFoldDB" id="A0A8J2S7A7"/>
<name>A0A8J2S7A7_9STRA</name>
<keyword evidence="1" id="KW-0802">TPR repeat</keyword>
<dbReference type="PANTHER" id="PTHR46540">
    <property type="entry name" value="TETRATRICOPEPTIDE REPEAT PROTEIN 12"/>
    <property type="match status" value="1"/>
</dbReference>
<dbReference type="EMBL" id="CAKKNE010000001">
    <property type="protein sequence ID" value="CAH0366788.1"/>
    <property type="molecule type" value="Genomic_DNA"/>
</dbReference>
<feature type="region of interest" description="Disordered" evidence="3">
    <location>
        <begin position="420"/>
        <end position="440"/>
    </location>
</feature>
<dbReference type="GO" id="GO:0070286">
    <property type="term" value="P:axonemal dynein complex assembly"/>
    <property type="evidence" value="ECO:0007669"/>
    <property type="project" value="TreeGrafter"/>
</dbReference>
<keyword evidence="2" id="KW-0175">Coiled coil</keyword>
<dbReference type="InterPro" id="IPR011990">
    <property type="entry name" value="TPR-like_helical_dom_sf"/>
</dbReference>
<feature type="non-terminal residue" evidence="4">
    <location>
        <position position="1"/>
    </location>
</feature>
<feature type="repeat" description="TPR" evidence="1">
    <location>
        <begin position="278"/>
        <end position="311"/>
    </location>
</feature>
<organism evidence="4 5">
    <name type="scientific">Pelagomonas calceolata</name>
    <dbReference type="NCBI Taxonomy" id="35677"/>
    <lineage>
        <taxon>Eukaryota</taxon>
        <taxon>Sar</taxon>
        <taxon>Stramenopiles</taxon>
        <taxon>Ochrophyta</taxon>
        <taxon>Pelagophyceae</taxon>
        <taxon>Pelagomonadales</taxon>
        <taxon>Pelagomonadaceae</taxon>
        <taxon>Pelagomonas</taxon>
    </lineage>
</organism>
<evidence type="ECO:0000313" key="5">
    <source>
        <dbReference type="Proteomes" id="UP000789595"/>
    </source>
</evidence>
<sequence length="1029" mass="110049">RRLSAADIDRAAAREKRCPTLGSDRNVASSTHAPRPVSSRRAGLPTASTPQRQQPSCRDSTPVPRPASSHSSHTRAATSQQPSSKMMDPMANLDMEKKMGFGMKDVDEFLEKAKEVEQKINDIKSGKISVEQLEREREQEEREKAEAAAAKAKRLADIERRRIEREAKEKVEEHARWWEGADVLYPIDNDEVLDDSVQNHDGETAQDIAMRKYENDYGRWSTWTPSDPASLEEQQELERKKTEKENAEFEKNNKDFCDNFIADQKKREKSNAKKDETAGGKRLKGNRYFKAKKFDEALKLYRESLSVRPYEKATLLNVAQVYLKKRAWDDALEFCHRAVRIGRRGGADFHAKALSRRATAYSSRKHAGDLREAVNDLKKAMALLQESESKASQQSLSLIMAQFEQATQALRDEASESIVEEKLDKLPPPPPKKTQEEESAELLKQLRELSTKDDPLGEMLKGDGDGDSLRAVEDAIKEACSDDALPKLAGALRSSPDARVLCRVRGGVSMLLRRLGAEAPKDAGAIDQIETGGFDLDDAVKVDVDAHTREVTRVEEAKAGLVLSALAAAVREEPKSKVVAIDGGALAIAVKYLADTSAGSAAEARAAACELCAELAGADGSSPQAVQALLKNEAILAHLSRCCGAGAAAFSSKATAALRLPKAAGAAHAARCLRDLAAVNHGPLLSVEPCVVETLGALMRGASKLKPTPPGEDLLGAIGNPDVLCSAIAGEAVGYACFGLAHLAKDDKARKRFGVAVTGDAKATPIGVCVAVAADAKHATDTRGAALVAAANACFACAEATAACEAAGGVAETFKLLKSTCDHEVKARAAGLLARLTTAPGSRGAATLRSAPGAPAALAQAAAAAAARTDQWASIERDNVVRALAGVLQGKDTTPETINEFLKRKGYELVLAQLPEPKRDLGAITAQSVCQTPANPPSANCAGNAAKIVLSALNSSDAEVRGAVADTLIKREGLERLVCALANYKEITVRKNCAVTLAKAMAARPAAKERVRELRGIEMITTLGDKLTS</sequence>
<dbReference type="SUPFAM" id="SSF48452">
    <property type="entry name" value="TPR-like"/>
    <property type="match status" value="1"/>
</dbReference>
<dbReference type="InterPro" id="IPR011989">
    <property type="entry name" value="ARM-like"/>
</dbReference>
<dbReference type="OrthoDB" id="629492at2759"/>
<dbReference type="GO" id="GO:0005737">
    <property type="term" value="C:cytoplasm"/>
    <property type="evidence" value="ECO:0007669"/>
    <property type="project" value="TreeGrafter"/>
</dbReference>